<dbReference type="PANTHER" id="PTHR43441:SF6">
    <property type="entry name" value="N-ACETYLTRANSFERASE DOMAIN-CONTAINING PROTEIN"/>
    <property type="match status" value="1"/>
</dbReference>
<dbReference type="GO" id="GO:0008999">
    <property type="term" value="F:protein-N-terminal-alanine acetyltransferase activity"/>
    <property type="evidence" value="ECO:0007669"/>
    <property type="project" value="TreeGrafter"/>
</dbReference>
<dbReference type="InterPro" id="IPR051908">
    <property type="entry name" value="Ribosomal_N-acetyltransferase"/>
</dbReference>
<comment type="caution">
    <text evidence="2">The sequence shown here is derived from an EMBL/GenBank/DDBJ whole genome shotgun (WGS) entry which is preliminary data.</text>
</comment>
<dbReference type="SUPFAM" id="SSF55729">
    <property type="entry name" value="Acyl-CoA N-acyltransferases (Nat)"/>
    <property type="match status" value="1"/>
</dbReference>
<keyword evidence="2" id="KW-0808">Transferase</keyword>
<keyword evidence="3" id="KW-1185">Reference proteome</keyword>
<dbReference type="RefSeq" id="WP_121246763.1">
    <property type="nucleotide sequence ID" value="NZ_RBIL01000001.1"/>
</dbReference>
<organism evidence="2 3">
    <name type="scientific">Solirubrobacter pauli</name>
    <dbReference type="NCBI Taxonomy" id="166793"/>
    <lineage>
        <taxon>Bacteria</taxon>
        <taxon>Bacillati</taxon>
        <taxon>Actinomycetota</taxon>
        <taxon>Thermoleophilia</taxon>
        <taxon>Solirubrobacterales</taxon>
        <taxon>Solirubrobacteraceae</taxon>
        <taxon>Solirubrobacter</taxon>
    </lineage>
</organism>
<evidence type="ECO:0000313" key="3">
    <source>
        <dbReference type="Proteomes" id="UP000278962"/>
    </source>
</evidence>
<dbReference type="InterPro" id="IPR000182">
    <property type="entry name" value="GNAT_dom"/>
</dbReference>
<feature type="domain" description="N-acetyltransferase" evidence="1">
    <location>
        <begin position="11"/>
        <end position="155"/>
    </location>
</feature>
<dbReference type="GO" id="GO:1990189">
    <property type="term" value="F:protein N-terminal-serine acetyltransferase activity"/>
    <property type="evidence" value="ECO:0007669"/>
    <property type="project" value="TreeGrafter"/>
</dbReference>
<evidence type="ECO:0000313" key="2">
    <source>
        <dbReference type="EMBL" id="RKQ90318.1"/>
    </source>
</evidence>
<dbReference type="OrthoDB" id="4543915at2"/>
<sequence>MHFERVVTERLTLEPIGRTVAEAIVNGDVAQVEAGDGWPHDDTCDGLRMALRLGHAPGWLVVVDGVVIGDCGVHGAPDADGRVELGYGLSAAYRGRGYGSELVRAAAQALRRQPDVRQVVARGVLRENRPSRRALERAGFRVTHEDARTVSYALD</sequence>
<dbReference type="EMBL" id="RBIL01000001">
    <property type="protein sequence ID" value="RKQ90318.1"/>
    <property type="molecule type" value="Genomic_DNA"/>
</dbReference>
<name>A0A660L5N5_9ACTN</name>
<dbReference type="PANTHER" id="PTHR43441">
    <property type="entry name" value="RIBOSOMAL-PROTEIN-SERINE ACETYLTRANSFERASE"/>
    <property type="match status" value="1"/>
</dbReference>
<dbReference type="AlphaFoldDB" id="A0A660L5N5"/>
<protein>
    <submittedName>
        <fullName evidence="2">RimJ/RimL family protein N-acetyltransferase</fullName>
    </submittedName>
</protein>
<dbReference type="InterPro" id="IPR016181">
    <property type="entry name" value="Acyl_CoA_acyltransferase"/>
</dbReference>
<dbReference type="Gene3D" id="3.40.630.30">
    <property type="match status" value="1"/>
</dbReference>
<gene>
    <name evidence="2" type="ORF">C8N24_0119</name>
</gene>
<dbReference type="GO" id="GO:0005737">
    <property type="term" value="C:cytoplasm"/>
    <property type="evidence" value="ECO:0007669"/>
    <property type="project" value="TreeGrafter"/>
</dbReference>
<proteinExistence type="predicted"/>
<dbReference type="Pfam" id="PF13302">
    <property type="entry name" value="Acetyltransf_3"/>
    <property type="match status" value="1"/>
</dbReference>
<reference evidence="2 3" key="1">
    <citation type="submission" date="2018-10" db="EMBL/GenBank/DDBJ databases">
        <title>Genomic Encyclopedia of Archaeal and Bacterial Type Strains, Phase II (KMG-II): from individual species to whole genera.</title>
        <authorList>
            <person name="Goeker M."/>
        </authorList>
    </citation>
    <scope>NUCLEOTIDE SEQUENCE [LARGE SCALE GENOMIC DNA]</scope>
    <source>
        <strain evidence="2 3">DSM 14954</strain>
    </source>
</reference>
<evidence type="ECO:0000259" key="1">
    <source>
        <dbReference type="PROSITE" id="PS51186"/>
    </source>
</evidence>
<dbReference type="Proteomes" id="UP000278962">
    <property type="component" value="Unassembled WGS sequence"/>
</dbReference>
<accession>A0A660L5N5</accession>
<dbReference type="PROSITE" id="PS51186">
    <property type="entry name" value="GNAT"/>
    <property type="match status" value="1"/>
</dbReference>